<accession>A0AB34K1G7</accession>
<dbReference type="EMBL" id="JBGBPQ010000002">
    <property type="protein sequence ID" value="KAL1528464.1"/>
    <property type="molecule type" value="Genomic_DNA"/>
</dbReference>
<organism evidence="1 2">
    <name type="scientific">Prymnesium parvum</name>
    <name type="common">Toxic golden alga</name>
    <dbReference type="NCBI Taxonomy" id="97485"/>
    <lineage>
        <taxon>Eukaryota</taxon>
        <taxon>Haptista</taxon>
        <taxon>Haptophyta</taxon>
        <taxon>Prymnesiophyceae</taxon>
        <taxon>Prymnesiales</taxon>
        <taxon>Prymnesiaceae</taxon>
        <taxon>Prymnesium</taxon>
    </lineage>
</organism>
<dbReference type="AlphaFoldDB" id="A0AB34K1G7"/>
<proteinExistence type="predicted"/>
<comment type="caution">
    <text evidence="1">The sequence shown here is derived from an EMBL/GenBank/DDBJ whole genome shotgun (WGS) entry which is preliminary data.</text>
</comment>
<sequence length="77" mass="8133">MQAATFASARCLLHPMRCSGLHLHTISNNLSNNAKVRYGTSADGAASSLDMYSSACTRSTSMEIELMSTGVKMAACT</sequence>
<reference evidence="1 2" key="1">
    <citation type="journal article" date="2024" name="Science">
        <title>Giant polyketide synthase enzymes in the biosynthesis of giant marine polyether toxins.</title>
        <authorList>
            <person name="Fallon T.R."/>
            <person name="Shende V.V."/>
            <person name="Wierzbicki I.H."/>
            <person name="Pendleton A.L."/>
            <person name="Watervoot N.F."/>
            <person name="Auber R.P."/>
            <person name="Gonzalez D.J."/>
            <person name="Wisecaver J.H."/>
            <person name="Moore B.S."/>
        </authorList>
    </citation>
    <scope>NUCLEOTIDE SEQUENCE [LARGE SCALE GENOMIC DNA]</scope>
    <source>
        <strain evidence="1 2">12B1</strain>
    </source>
</reference>
<protein>
    <submittedName>
        <fullName evidence="1">Uncharacterized protein</fullName>
    </submittedName>
</protein>
<gene>
    <name evidence="1" type="ORF">AB1Y20_009809</name>
</gene>
<evidence type="ECO:0000313" key="2">
    <source>
        <dbReference type="Proteomes" id="UP001515480"/>
    </source>
</evidence>
<evidence type="ECO:0000313" key="1">
    <source>
        <dbReference type="EMBL" id="KAL1528464.1"/>
    </source>
</evidence>
<dbReference type="Proteomes" id="UP001515480">
    <property type="component" value="Unassembled WGS sequence"/>
</dbReference>
<keyword evidence="2" id="KW-1185">Reference proteome</keyword>
<name>A0AB34K1G7_PRYPA</name>